<dbReference type="InterPro" id="IPR027417">
    <property type="entry name" value="P-loop_NTPase"/>
</dbReference>
<dbReference type="EMBL" id="JAMKBJ010000005">
    <property type="protein sequence ID" value="MCZ8537070.1"/>
    <property type="molecule type" value="Genomic_DNA"/>
</dbReference>
<dbReference type="Proteomes" id="UP001152173">
    <property type="component" value="Unassembled WGS sequence"/>
</dbReference>
<dbReference type="RefSeq" id="WP_269926164.1">
    <property type="nucleotide sequence ID" value="NZ_JAMKBJ010000005.1"/>
</dbReference>
<reference evidence="1" key="1">
    <citation type="submission" date="2022-05" db="EMBL/GenBank/DDBJ databases">
        <authorList>
            <person name="Colautti A."/>
            <person name="Iacumin L."/>
        </authorList>
    </citation>
    <scope>NUCLEOTIDE SEQUENCE</scope>
    <source>
        <strain evidence="1">SK 55</strain>
    </source>
</reference>
<evidence type="ECO:0000313" key="2">
    <source>
        <dbReference type="Proteomes" id="UP001152173"/>
    </source>
</evidence>
<evidence type="ECO:0000313" key="1">
    <source>
        <dbReference type="EMBL" id="MCZ8537070.1"/>
    </source>
</evidence>
<dbReference type="Pfam" id="PF13238">
    <property type="entry name" value="AAA_18"/>
    <property type="match status" value="1"/>
</dbReference>
<gene>
    <name evidence="1" type="ORF">M9R32_07760</name>
</gene>
<accession>A0A9X3LGP3</accession>
<name>A0A9X3LGP3_9BACL</name>
<comment type="caution">
    <text evidence="1">The sequence shown here is derived from an EMBL/GenBank/DDBJ whole genome shotgun (WGS) entry which is preliminary data.</text>
</comment>
<organism evidence="1 2">
    <name type="scientific">Paenisporosarcina quisquiliarum</name>
    <dbReference type="NCBI Taxonomy" id="365346"/>
    <lineage>
        <taxon>Bacteria</taxon>
        <taxon>Bacillati</taxon>
        <taxon>Bacillota</taxon>
        <taxon>Bacilli</taxon>
        <taxon>Bacillales</taxon>
        <taxon>Caryophanaceae</taxon>
        <taxon>Paenisporosarcina</taxon>
    </lineage>
</organism>
<proteinExistence type="predicted"/>
<sequence>MIIMINGAFGVGKTTVSNELQKEVENSMIFDPEEIGSLLGKILPVDVMALEAKTGDFQDLELWKQLTVTVAGHIIEQYKVNLIVPMTIRKVEYFNYIFNGLNKIDEQTYHFCLTAKEGTIFNRLKGRGEEEGNWCFQQTSKCLKAFKEHDFGEYINTENVPVHTIVQTITEKLKTVEAVK</sequence>
<dbReference type="SUPFAM" id="SSF52540">
    <property type="entry name" value="P-loop containing nucleoside triphosphate hydrolases"/>
    <property type="match status" value="1"/>
</dbReference>
<protein>
    <submittedName>
        <fullName evidence="1">AAA family ATPase</fullName>
    </submittedName>
</protein>
<dbReference type="AlphaFoldDB" id="A0A9X3LGP3"/>
<keyword evidence="2" id="KW-1185">Reference proteome</keyword>
<dbReference type="Gene3D" id="3.40.50.300">
    <property type="entry name" value="P-loop containing nucleotide triphosphate hydrolases"/>
    <property type="match status" value="1"/>
</dbReference>